<comment type="subcellular location">
    <subcellularLocation>
        <location evidence="1">Membrane</location>
        <topology evidence="1">Multi-pass membrane protein</topology>
    </subcellularLocation>
</comment>
<reference evidence="6 7" key="1">
    <citation type="journal article" date="2020" name="Cell">
        <title>Large-Scale Comparative Analyses of Tick Genomes Elucidate Their Genetic Diversity and Vector Capacities.</title>
        <authorList>
            <consortium name="Tick Genome and Microbiome Consortium (TIGMIC)"/>
            <person name="Jia N."/>
            <person name="Wang J."/>
            <person name="Shi W."/>
            <person name="Du L."/>
            <person name="Sun Y."/>
            <person name="Zhan W."/>
            <person name="Jiang J.F."/>
            <person name="Wang Q."/>
            <person name="Zhang B."/>
            <person name="Ji P."/>
            <person name="Bell-Sakyi L."/>
            <person name="Cui X.M."/>
            <person name="Yuan T.T."/>
            <person name="Jiang B.G."/>
            <person name="Yang W.F."/>
            <person name="Lam T.T."/>
            <person name="Chang Q.C."/>
            <person name="Ding S.J."/>
            <person name="Wang X.J."/>
            <person name="Zhu J.G."/>
            <person name="Ruan X.D."/>
            <person name="Zhao L."/>
            <person name="Wei J.T."/>
            <person name="Ye R.Z."/>
            <person name="Que T.C."/>
            <person name="Du C.H."/>
            <person name="Zhou Y.H."/>
            <person name="Cheng J.X."/>
            <person name="Dai P.F."/>
            <person name="Guo W.B."/>
            <person name="Han X.H."/>
            <person name="Huang E.J."/>
            <person name="Li L.F."/>
            <person name="Wei W."/>
            <person name="Gao Y.C."/>
            <person name="Liu J.Z."/>
            <person name="Shao H.Z."/>
            <person name="Wang X."/>
            <person name="Wang C.C."/>
            <person name="Yang T.C."/>
            <person name="Huo Q.B."/>
            <person name="Li W."/>
            <person name="Chen H.Y."/>
            <person name="Chen S.E."/>
            <person name="Zhou L.G."/>
            <person name="Ni X.B."/>
            <person name="Tian J.H."/>
            <person name="Sheng Y."/>
            <person name="Liu T."/>
            <person name="Pan Y.S."/>
            <person name="Xia L.Y."/>
            <person name="Li J."/>
            <person name="Zhao F."/>
            <person name="Cao W.C."/>
        </authorList>
    </citation>
    <scope>NUCLEOTIDE SEQUENCE [LARGE SCALE GENOMIC DNA]</scope>
    <source>
        <strain evidence="6">HaeL-2018</strain>
    </source>
</reference>
<gene>
    <name evidence="6" type="ORF">HPB48_018799</name>
</gene>
<evidence type="ECO:0000256" key="4">
    <source>
        <dbReference type="ARBA" id="ARBA00023136"/>
    </source>
</evidence>
<evidence type="ECO:0000313" key="6">
    <source>
        <dbReference type="EMBL" id="KAH9380602.1"/>
    </source>
</evidence>
<evidence type="ECO:0000256" key="3">
    <source>
        <dbReference type="ARBA" id="ARBA00022989"/>
    </source>
</evidence>
<dbReference type="Pfam" id="PF13520">
    <property type="entry name" value="AA_permease_2"/>
    <property type="match status" value="1"/>
</dbReference>
<dbReference type="PANTHER" id="PTHR11785:SF516">
    <property type="entry name" value="AMINO ACID PERMEASE_ SLC12A DOMAIN-CONTAINING PROTEIN"/>
    <property type="match status" value="1"/>
</dbReference>
<dbReference type="PANTHER" id="PTHR11785">
    <property type="entry name" value="AMINO ACID TRANSPORTER"/>
    <property type="match status" value="1"/>
</dbReference>
<feature type="transmembrane region" description="Helical" evidence="5">
    <location>
        <begin position="435"/>
        <end position="456"/>
    </location>
</feature>
<dbReference type="VEuPathDB" id="VectorBase:HLOH_051121"/>
<feature type="transmembrane region" description="Helical" evidence="5">
    <location>
        <begin position="393"/>
        <end position="415"/>
    </location>
</feature>
<dbReference type="GO" id="GO:0015179">
    <property type="term" value="F:L-amino acid transmembrane transporter activity"/>
    <property type="evidence" value="ECO:0007669"/>
    <property type="project" value="TreeGrafter"/>
</dbReference>
<feature type="transmembrane region" description="Helical" evidence="5">
    <location>
        <begin position="131"/>
        <end position="154"/>
    </location>
</feature>
<proteinExistence type="predicted"/>
<dbReference type="EMBL" id="JABSTR010000010">
    <property type="protein sequence ID" value="KAH9380602.1"/>
    <property type="molecule type" value="Genomic_DNA"/>
</dbReference>
<evidence type="ECO:0008006" key="8">
    <source>
        <dbReference type="Google" id="ProtNLM"/>
    </source>
</evidence>
<evidence type="ECO:0000256" key="2">
    <source>
        <dbReference type="ARBA" id="ARBA00022692"/>
    </source>
</evidence>
<keyword evidence="2 5" id="KW-0812">Transmembrane</keyword>
<organism evidence="6 7">
    <name type="scientific">Haemaphysalis longicornis</name>
    <name type="common">Bush tick</name>
    <dbReference type="NCBI Taxonomy" id="44386"/>
    <lineage>
        <taxon>Eukaryota</taxon>
        <taxon>Metazoa</taxon>
        <taxon>Ecdysozoa</taxon>
        <taxon>Arthropoda</taxon>
        <taxon>Chelicerata</taxon>
        <taxon>Arachnida</taxon>
        <taxon>Acari</taxon>
        <taxon>Parasitiformes</taxon>
        <taxon>Ixodida</taxon>
        <taxon>Ixodoidea</taxon>
        <taxon>Ixodidae</taxon>
        <taxon>Haemaphysalinae</taxon>
        <taxon>Haemaphysalis</taxon>
    </lineage>
</organism>
<dbReference type="InterPro" id="IPR050598">
    <property type="entry name" value="AminoAcid_Transporter"/>
</dbReference>
<feature type="transmembrane region" description="Helical" evidence="5">
    <location>
        <begin position="360"/>
        <end position="381"/>
    </location>
</feature>
<evidence type="ECO:0000256" key="5">
    <source>
        <dbReference type="SAM" id="Phobius"/>
    </source>
</evidence>
<dbReference type="InterPro" id="IPR002293">
    <property type="entry name" value="AA/rel_permease1"/>
</dbReference>
<keyword evidence="7" id="KW-1185">Reference proteome</keyword>
<protein>
    <recommendedName>
        <fullName evidence="8">Amino acid transporter</fullName>
    </recommendedName>
</protein>
<dbReference type="OrthoDB" id="5982228at2759"/>
<accession>A0A9J6GYU7</accession>
<keyword evidence="4 5" id="KW-0472">Membrane</keyword>
<evidence type="ECO:0000313" key="7">
    <source>
        <dbReference type="Proteomes" id="UP000821853"/>
    </source>
</evidence>
<evidence type="ECO:0000256" key="1">
    <source>
        <dbReference type="ARBA" id="ARBA00004141"/>
    </source>
</evidence>
<dbReference type="Gene3D" id="1.20.1740.10">
    <property type="entry name" value="Amino acid/polyamine transporter I"/>
    <property type="match status" value="1"/>
</dbReference>
<dbReference type="AlphaFoldDB" id="A0A9J6GYU7"/>
<dbReference type="GO" id="GO:0016020">
    <property type="term" value="C:membrane"/>
    <property type="evidence" value="ECO:0007669"/>
    <property type="project" value="UniProtKB-SubCell"/>
</dbReference>
<dbReference type="Proteomes" id="UP000821853">
    <property type="component" value="Chromosome 8"/>
</dbReference>
<name>A0A9J6GYU7_HAELO</name>
<keyword evidence="3 5" id="KW-1133">Transmembrane helix</keyword>
<sequence length="490" mass="52750">MDEGSRGESILVCPEEKNITCAETKENCVRATKHTFLHSLYGEDITLSRLKNSTLDALRKHNQASYAKRFHGKSKKSVKKPKTTPILFFSSLKGCHVSARSRSDQFISPATLSRECREANANTRGKLKRKVGLLSAIAVVITSIIGSSRFYLLYGRKPALPLDTLLPDSQPATEYAVAAIARADQARQVARSSLLSPQASQKARYDCRHKNLQFSRESLVLVWSPSHRVGLSEKNPSSPIMDLTVPSITRQMSRALCMAELGALLPASGGEYAYLCAAGDTLGRPGDLVAFMYAWGRILIADPMNSALQGLTFASYILRLAYPDCTPPYLVTSLVAVAFTRTNNLEGPYFSSEVSPGSLAVAYFAALMTMDGGTAICYLGEEIKNPSQTIPRALIIGVVVVNVLFLLTNVAYFIVLEPSTIAASDATALTFGIESWGTAGAVIIPVVASIATFGTLSSGFFSNSRLGFAAARKGHLPSVLSFISAKSSVP</sequence>
<comment type="caution">
    <text evidence="6">The sequence shown here is derived from an EMBL/GenBank/DDBJ whole genome shotgun (WGS) entry which is preliminary data.</text>
</comment>